<keyword evidence="3" id="KW-1185">Reference proteome</keyword>
<comment type="caution">
    <text evidence="2">The sequence shown here is derived from an EMBL/GenBank/DDBJ whole genome shotgun (WGS) entry which is preliminary data.</text>
</comment>
<reference evidence="2" key="1">
    <citation type="submission" date="2018-05" db="EMBL/GenBank/DDBJ databases">
        <title>Draft genome of Mucuna pruriens seed.</title>
        <authorList>
            <person name="Nnadi N.E."/>
            <person name="Vos R."/>
            <person name="Hasami M.H."/>
            <person name="Devisetty U.K."/>
            <person name="Aguiy J.C."/>
        </authorList>
    </citation>
    <scope>NUCLEOTIDE SEQUENCE [LARGE SCALE GENOMIC DNA]</scope>
    <source>
        <strain evidence="2">JCA_2017</strain>
    </source>
</reference>
<sequence length="193" mass="21766">MSLINCLASKIIPIVERLTGHKFDIKTNTCHVEISIDKEKLLQVAGVAVAAIAAVIGLLCICKVTCRCCKVIFRCCRGRGKTMKAPGRDYRIYRNDFERDPANYFRTNRQGGSTTKVIPIVERLTGHKFSIKTNTCVEEITMDREKLAAIAVIFGCCGKRGKTMKAPGRNYRISRKDFERNPANYFRNLQITV</sequence>
<proteinExistence type="predicted"/>
<evidence type="ECO:0000256" key="1">
    <source>
        <dbReference type="SAM" id="Phobius"/>
    </source>
</evidence>
<feature type="transmembrane region" description="Helical" evidence="1">
    <location>
        <begin position="41"/>
        <end position="59"/>
    </location>
</feature>
<keyword evidence="1" id="KW-0472">Membrane</keyword>
<keyword evidence="1" id="KW-0812">Transmembrane</keyword>
<protein>
    <submittedName>
        <fullName evidence="2">Uncharacterized protein</fullName>
    </submittedName>
</protein>
<dbReference type="Proteomes" id="UP000257109">
    <property type="component" value="Unassembled WGS sequence"/>
</dbReference>
<feature type="non-terminal residue" evidence="2">
    <location>
        <position position="1"/>
    </location>
</feature>
<dbReference type="AlphaFoldDB" id="A0A371IBG6"/>
<evidence type="ECO:0000313" key="2">
    <source>
        <dbReference type="EMBL" id="RDY12373.1"/>
    </source>
</evidence>
<organism evidence="2 3">
    <name type="scientific">Mucuna pruriens</name>
    <name type="common">Velvet bean</name>
    <name type="synonym">Dolichos pruriens</name>
    <dbReference type="NCBI Taxonomy" id="157652"/>
    <lineage>
        <taxon>Eukaryota</taxon>
        <taxon>Viridiplantae</taxon>
        <taxon>Streptophyta</taxon>
        <taxon>Embryophyta</taxon>
        <taxon>Tracheophyta</taxon>
        <taxon>Spermatophyta</taxon>
        <taxon>Magnoliopsida</taxon>
        <taxon>eudicotyledons</taxon>
        <taxon>Gunneridae</taxon>
        <taxon>Pentapetalae</taxon>
        <taxon>rosids</taxon>
        <taxon>fabids</taxon>
        <taxon>Fabales</taxon>
        <taxon>Fabaceae</taxon>
        <taxon>Papilionoideae</taxon>
        <taxon>50 kb inversion clade</taxon>
        <taxon>NPAAA clade</taxon>
        <taxon>indigoferoid/millettioid clade</taxon>
        <taxon>Phaseoleae</taxon>
        <taxon>Mucuna</taxon>
    </lineage>
</organism>
<evidence type="ECO:0000313" key="3">
    <source>
        <dbReference type="Proteomes" id="UP000257109"/>
    </source>
</evidence>
<dbReference type="EMBL" id="QJKJ01000480">
    <property type="protein sequence ID" value="RDY12373.1"/>
    <property type="molecule type" value="Genomic_DNA"/>
</dbReference>
<gene>
    <name evidence="2" type="ORF">CR513_02854</name>
</gene>
<dbReference type="InterPro" id="IPR039926">
    <property type="entry name" value="Egg_app_1"/>
</dbReference>
<name>A0A371IBG6_MUCPR</name>
<dbReference type="PANTHER" id="PTHR33333">
    <property type="entry name" value="ERYTHROCYTE MEMBRANE PROTEIN 1-LIKE"/>
    <property type="match status" value="1"/>
</dbReference>
<accession>A0A371IBG6</accession>
<dbReference type="PANTHER" id="PTHR33333:SF46">
    <property type="entry name" value="LOW QUALITY PROTEIN: GLYCINE-RICH PROTEIN DOT1"/>
    <property type="match status" value="1"/>
</dbReference>
<keyword evidence="1" id="KW-1133">Transmembrane helix</keyword>
<dbReference type="OrthoDB" id="1390988at2759"/>